<accession>A0ACB0Y3H4</accession>
<proteinExistence type="predicted"/>
<dbReference type="Proteomes" id="UP001497535">
    <property type="component" value="Unassembled WGS sequence"/>
</dbReference>
<organism evidence="1 2">
    <name type="scientific">Meloidogyne enterolobii</name>
    <name type="common">Root-knot nematode worm</name>
    <name type="synonym">Meloidogyne mayaguensis</name>
    <dbReference type="NCBI Taxonomy" id="390850"/>
    <lineage>
        <taxon>Eukaryota</taxon>
        <taxon>Metazoa</taxon>
        <taxon>Ecdysozoa</taxon>
        <taxon>Nematoda</taxon>
        <taxon>Chromadorea</taxon>
        <taxon>Rhabditida</taxon>
        <taxon>Tylenchina</taxon>
        <taxon>Tylenchomorpha</taxon>
        <taxon>Tylenchoidea</taxon>
        <taxon>Meloidogynidae</taxon>
        <taxon>Meloidogyninae</taxon>
        <taxon>Meloidogyne</taxon>
    </lineage>
</organism>
<name>A0ACB0Y3H4_MELEN</name>
<dbReference type="EMBL" id="CAVMJV010000005">
    <property type="protein sequence ID" value="CAK5029635.1"/>
    <property type="molecule type" value="Genomic_DNA"/>
</dbReference>
<comment type="caution">
    <text evidence="1">The sequence shown here is derived from an EMBL/GenBank/DDBJ whole genome shotgun (WGS) entry which is preliminary data.</text>
</comment>
<protein>
    <submittedName>
        <fullName evidence="1">Uncharacterized protein</fullName>
    </submittedName>
</protein>
<evidence type="ECO:0000313" key="1">
    <source>
        <dbReference type="EMBL" id="CAK5029635.1"/>
    </source>
</evidence>
<keyword evidence="2" id="KW-1185">Reference proteome</keyword>
<gene>
    <name evidence="1" type="ORF">MENTE1834_LOCUS6972</name>
</gene>
<evidence type="ECO:0000313" key="2">
    <source>
        <dbReference type="Proteomes" id="UP001497535"/>
    </source>
</evidence>
<sequence>MRIFSRVGFPPLKNFLFLGGKGPTTFLLTFLTNFRRLRRPRPSKHRDSCPASGLQDKISGKFLPVARQP</sequence>
<reference evidence="1" key="1">
    <citation type="submission" date="2023-11" db="EMBL/GenBank/DDBJ databases">
        <authorList>
            <person name="Poullet M."/>
        </authorList>
    </citation>
    <scope>NUCLEOTIDE SEQUENCE</scope>
    <source>
        <strain evidence="1">E1834</strain>
    </source>
</reference>